<dbReference type="InterPro" id="IPR036390">
    <property type="entry name" value="WH_DNA-bd_sf"/>
</dbReference>
<dbReference type="InterPro" id="IPR000600">
    <property type="entry name" value="ROK"/>
</dbReference>
<dbReference type="Pfam" id="PF00480">
    <property type="entry name" value="ROK"/>
    <property type="match status" value="1"/>
</dbReference>
<dbReference type="Proteomes" id="UP000072189">
    <property type="component" value="Unassembled WGS sequence"/>
</dbReference>
<evidence type="ECO:0000313" key="3">
    <source>
        <dbReference type="Proteomes" id="UP000072189"/>
    </source>
</evidence>
<dbReference type="PATRIC" id="fig|2033.7.peg.3519"/>
<name>A0A147F532_MICTE</name>
<dbReference type="InterPro" id="IPR036388">
    <property type="entry name" value="WH-like_DNA-bd_sf"/>
</dbReference>
<sequence length="390" mass="39887">MSAPYPHLTSTGGVFSLIRDGLARSRSDLSRLTGLAPSTITLRVDELLSLGVVEEAGETASRGGRRPRKLALARDGRVIAGIDLGTAHATIILEDLRGTRVARHRMSLDIARAPEVVLRGIHREVLALVAAATEPVTLAGIGLAVPGPVGVPDGRIISPSRMPGWNGIDASAILGGIAGVPVRCENDANAMALGEHIADGRRSANMLVVKAGSSIGVGIIADGALYRGATGVAGDITHIAVAGSTVACVCGRVGCLDAIAGGRAIGEAMTAAGIRVDDVAQLADLARDGHPLATRLLREAGLRTGSVLATIVGFFNPERLVLGGIIATTDEFVAGVRSSIYDLCLPLSTSSLDVAASTEGWDIGARGAALLVRDELLSAASIDALARPRT</sequence>
<dbReference type="SUPFAM" id="SSF46785">
    <property type="entry name" value="Winged helix' DNA-binding domain"/>
    <property type="match status" value="1"/>
</dbReference>
<dbReference type="InterPro" id="IPR043129">
    <property type="entry name" value="ATPase_NBD"/>
</dbReference>
<reference evidence="2 3" key="1">
    <citation type="journal article" date="2016" name="Front. Microbiol.">
        <title>Genomic Resource of Rice Seed Associated Bacteria.</title>
        <authorList>
            <person name="Midha S."/>
            <person name="Bansal K."/>
            <person name="Sharma S."/>
            <person name="Kumar N."/>
            <person name="Patil P.P."/>
            <person name="Chaudhry V."/>
            <person name="Patil P.B."/>
        </authorList>
    </citation>
    <scope>NUCLEOTIDE SEQUENCE [LARGE SCALE GENOMIC DNA]</scope>
    <source>
        <strain evidence="2 3">RSA3</strain>
    </source>
</reference>
<gene>
    <name evidence="2" type="ORF">RSA3_13545</name>
</gene>
<dbReference type="PANTHER" id="PTHR18964:SF173">
    <property type="entry name" value="GLUCOKINASE"/>
    <property type="match status" value="1"/>
</dbReference>
<evidence type="ECO:0000256" key="1">
    <source>
        <dbReference type="ARBA" id="ARBA00006479"/>
    </source>
</evidence>
<evidence type="ECO:0008006" key="4">
    <source>
        <dbReference type="Google" id="ProtNLM"/>
    </source>
</evidence>
<dbReference type="RefSeq" id="WP_058614708.1">
    <property type="nucleotide sequence ID" value="NZ_LDRV01000089.1"/>
</dbReference>
<evidence type="ECO:0000313" key="2">
    <source>
        <dbReference type="EMBL" id="KTS09362.1"/>
    </source>
</evidence>
<comment type="similarity">
    <text evidence="1">Belongs to the ROK (NagC/XylR) family.</text>
</comment>
<organism evidence="2 3">
    <name type="scientific">Microbacterium testaceum</name>
    <name type="common">Aureobacterium testaceum</name>
    <name type="synonym">Brevibacterium testaceum</name>
    <dbReference type="NCBI Taxonomy" id="2033"/>
    <lineage>
        <taxon>Bacteria</taxon>
        <taxon>Bacillati</taxon>
        <taxon>Actinomycetota</taxon>
        <taxon>Actinomycetes</taxon>
        <taxon>Micrococcales</taxon>
        <taxon>Microbacteriaceae</taxon>
        <taxon>Microbacterium</taxon>
    </lineage>
</organism>
<dbReference type="PANTHER" id="PTHR18964">
    <property type="entry name" value="ROK (REPRESSOR, ORF, KINASE) FAMILY"/>
    <property type="match status" value="1"/>
</dbReference>
<dbReference type="EMBL" id="LDRV01000089">
    <property type="protein sequence ID" value="KTS09362.1"/>
    <property type="molecule type" value="Genomic_DNA"/>
</dbReference>
<dbReference type="SUPFAM" id="SSF53067">
    <property type="entry name" value="Actin-like ATPase domain"/>
    <property type="match status" value="1"/>
</dbReference>
<dbReference type="Gene3D" id="3.30.420.40">
    <property type="match status" value="2"/>
</dbReference>
<dbReference type="AlphaFoldDB" id="A0A147F532"/>
<proteinExistence type="inferred from homology"/>
<dbReference type="Gene3D" id="1.10.10.10">
    <property type="entry name" value="Winged helix-like DNA-binding domain superfamily/Winged helix DNA-binding domain"/>
    <property type="match status" value="1"/>
</dbReference>
<protein>
    <recommendedName>
        <fullName evidence="4">Transcriptional regulator</fullName>
    </recommendedName>
</protein>
<comment type="caution">
    <text evidence="2">The sequence shown here is derived from an EMBL/GenBank/DDBJ whole genome shotgun (WGS) entry which is preliminary data.</text>
</comment>
<accession>A0A147F532</accession>